<feature type="transmembrane region" description="Helical" evidence="2">
    <location>
        <begin position="411"/>
        <end position="431"/>
    </location>
</feature>
<feature type="transmembrane region" description="Helical" evidence="2">
    <location>
        <begin position="388"/>
        <end position="404"/>
    </location>
</feature>
<feature type="transmembrane region" description="Helical" evidence="2">
    <location>
        <begin position="177"/>
        <end position="195"/>
    </location>
</feature>
<feature type="region of interest" description="Disordered" evidence="1">
    <location>
        <begin position="69"/>
        <end position="92"/>
    </location>
</feature>
<evidence type="ECO:0000313" key="3">
    <source>
        <dbReference type="EMBL" id="SDF49564.1"/>
    </source>
</evidence>
<evidence type="ECO:0000313" key="4">
    <source>
        <dbReference type="Proteomes" id="UP000198967"/>
    </source>
</evidence>
<dbReference type="OrthoDB" id="3576981at2"/>
<reference evidence="3 4" key="1">
    <citation type="submission" date="2016-10" db="EMBL/GenBank/DDBJ databases">
        <authorList>
            <person name="de Groot N.N."/>
        </authorList>
    </citation>
    <scope>NUCLEOTIDE SEQUENCE [LARGE SCALE GENOMIC DNA]</scope>
    <source>
        <strain evidence="3 4">CGMCC 4.3143</strain>
    </source>
</reference>
<keyword evidence="4" id="KW-1185">Reference proteome</keyword>
<keyword evidence="2" id="KW-0472">Membrane</keyword>
<dbReference type="STRING" id="366584.SAMN05216377_105102"/>
<organism evidence="3 4">
    <name type="scientific">Pseudonocardia oroxyli</name>
    <dbReference type="NCBI Taxonomy" id="366584"/>
    <lineage>
        <taxon>Bacteria</taxon>
        <taxon>Bacillati</taxon>
        <taxon>Actinomycetota</taxon>
        <taxon>Actinomycetes</taxon>
        <taxon>Pseudonocardiales</taxon>
        <taxon>Pseudonocardiaceae</taxon>
        <taxon>Pseudonocardia</taxon>
    </lineage>
</organism>
<dbReference type="Proteomes" id="UP000198967">
    <property type="component" value="Unassembled WGS sequence"/>
</dbReference>
<name>A0A1G7LJN2_PSEOR</name>
<feature type="transmembrane region" description="Helical" evidence="2">
    <location>
        <begin position="207"/>
        <end position="227"/>
    </location>
</feature>
<dbReference type="PANTHER" id="PTHR38434:SF1">
    <property type="entry name" value="BLL2549 PROTEIN"/>
    <property type="match status" value="1"/>
</dbReference>
<feature type="transmembrane region" description="Helical" evidence="2">
    <location>
        <begin position="233"/>
        <end position="250"/>
    </location>
</feature>
<feature type="transmembrane region" description="Helical" evidence="2">
    <location>
        <begin position="558"/>
        <end position="579"/>
    </location>
</feature>
<evidence type="ECO:0000256" key="1">
    <source>
        <dbReference type="SAM" id="MobiDB-lite"/>
    </source>
</evidence>
<feature type="transmembrane region" description="Helical" evidence="2">
    <location>
        <begin position="257"/>
        <end position="274"/>
    </location>
</feature>
<keyword evidence="2" id="KW-0812">Transmembrane</keyword>
<feature type="transmembrane region" description="Helical" evidence="2">
    <location>
        <begin position="493"/>
        <end position="515"/>
    </location>
</feature>
<dbReference type="PANTHER" id="PTHR38434">
    <property type="entry name" value="BLL2549 PROTEIN"/>
    <property type="match status" value="1"/>
</dbReference>
<feature type="transmembrane region" description="Helical" evidence="2">
    <location>
        <begin position="280"/>
        <end position="297"/>
    </location>
</feature>
<evidence type="ECO:0000256" key="2">
    <source>
        <dbReference type="SAM" id="Phobius"/>
    </source>
</evidence>
<dbReference type="InterPro" id="IPR019286">
    <property type="entry name" value="DUF2339_TM"/>
</dbReference>
<dbReference type="Pfam" id="PF10101">
    <property type="entry name" value="DUF2339"/>
    <property type="match status" value="1"/>
</dbReference>
<proteinExistence type="predicted"/>
<feature type="transmembrane region" description="Helical" evidence="2">
    <location>
        <begin position="591"/>
        <end position="611"/>
    </location>
</feature>
<feature type="transmembrane region" description="Helical" evidence="2">
    <location>
        <begin position="527"/>
        <end position="552"/>
    </location>
</feature>
<keyword evidence="2" id="KW-1133">Transmembrane helix</keyword>
<feature type="transmembrane region" description="Helical" evidence="2">
    <location>
        <begin position="362"/>
        <end position="382"/>
    </location>
</feature>
<feature type="transmembrane region" description="Helical" evidence="2">
    <location>
        <begin position="617"/>
        <end position="635"/>
    </location>
</feature>
<feature type="transmembrane region" description="Helical" evidence="2">
    <location>
        <begin position="143"/>
        <end position="165"/>
    </location>
</feature>
<feature type="transmembrane region" description="Helical" evidence="2">
    <location>
        <begin position="304"/>
        <end position="323"/>
    </location>
</feature>
<accession>A0A1G7LJN2</accession>
<dbReference type="AlphaFoldDB" id="A0A1G7LJN2"/>
<sequence>MLVVPRILHGCRRGTLTGMTTPTGRPPAVDERVHAVAVELGQLAHRVATLGDTLNMLVGELRAPQSTAPAGMAVRPAGPHAEPPPGPPADALGPFGPPRVSGPAGWAPPAGVPWTPGPAFQYAVPAGPRRPTWVDRLRTVSSAALLATIGGAVTLLGVVLLLVLAASRGWFGPTARVAAGAALGIVLVGLGLWLHRGRTRVTVGAQALAGTGVAALFLSLAAAAALYDLVPDLVAGGLAMVVAAGGLALADRWGARPLAVGVVVGAGVLTPFVADGPTVLTGALALVLQIVCAPVVLRRGWAAPAVVTAVWSALYCGVAAAASDAGWTRLAALALVALVVGVAAAVAVVLGPAGRAGSGRPAAAAAVLAAAAVPVLAVVGRGDGPAEAWPALLAALVLAAFAVWRTPSAGVRATATAVAGLAVLIATVTALRGTPQHLVLVGEAAVLLVAAAGLRSRALLAVGGAFGLVGLVSVLGAELRVDAVVGSVPFRGLPAAVVAGLLLLAAAVAALVAAGRVGLVRADAGTAVLWAPTALVALYGATGAVVAAALLVSGGSGVGFLAGHAVVTVSWTVAALVLLARGVTRPALRVAGLVLVAAAVGKLVLFDLVALDGLARVAAFLGAGLVLLAAGSRYARLVARHERDD</sequence>
<protein>
    <submittedName>
        <fullName evidence="3">Predicted membrane protein</fullName>
    </submittedName>
</protein>
<feature type="transmembrane region" description="Helical" evidence="2">
    <location>
        <begin position="329"/>
        <end position="350"/>
    </location>
</feature>
<gene>
    <name evidence="3" type="ORF">SAMN05216377_105102</name>
</gene>
<dbReference type="EMBL" id="FNBE01000005">
    <property type="protein sequence ID" value="SDF49564.1"/>
    <property type="molecule type" value="Genomic_DNA"/>
</dbReference>
<feature type="transmembrane region" description="Helical" evidence="2">
    <location>
        <begin position="437"/>
        <end position="454"/>
    </location>
</feature>
<feature type="transmembrane region" description="Helical" evidence="2">
    <location>
        <begin position="459"/>
        <end position="481"/>
    </location>
</feature>